<protein>
    <recommendedName>
        <fullName evidence="2">Alginate lyase 2 domain-containing protein</fullName>
    </recommendedName>
</protein>
<keyword evidence="1" id="KW-0732">Signal</keyword>
<dbReference type="InterPro" id="IPR013320">
    <property type="entry name" value="ConA-like_dom_sf"/>
</dbReference>
<feature type="signal peptide" evidence="1">
    <location>
        <begin position="1"/>
        <end position="16"/>
    </location>
</feature>
<evidence type="ECO:0000259" key="2">
    <source>
        <dbReference type="Pfam" id="PF08787"/>
    </source>
</evidence>
<dbReference type="SUPFAM" id="SSF49899">
    <property type="entry name" value="Concanavalin A-like lectins/glucanases"/>
    <property type="match status" value="1"/>
</dbReference>
<dbReference type="Proteomes" id="UP001396334">
    <property type="component" value="Unassembled WGS sequence"/>
</dbReference>
<keyword evidence="4" id="KW-1185">Reference proteome</keyword>
<evidence type="ECO:0000313" key="3">
    <source>
        <dbReference type="EMBL" id="KAK8973823.1"/>
    </source>
</evidence>
<proteinExistence type="predicted"/>
<feature type="chain" id="PRO_5046655602" description="Alginate lyase 2 domain-containing protein" evidence="1">
    <location>
        <begin position="17"/>
        <end position="114"/>
    </location>
</feature>
<name>A0ABR2NCE0_9ROSI</name>
<accession>A0ABR2NCE0</accession>
<dbReference type="PANTHER" id="PTHR33681">
    <property type="entry name" value="BINDING PROTEIN, PUTATIVE, EXPRESSED-RELATED"/>
    <property type="match status" value="1"/>
</dbReference>
<evidence type="ECO:0000256" key="1">
    <source>
        <dbReference type="SAM" id="SignalP"/>
    </source>
</evidence>
<evidence type="ECO:0000313" key="4">
    <source>
        <dbReference type="Proteomes" id="UP001396334"/>
    </source>
</evidence>
<organism evidence="3 4">
    <name type="scientific">Hibiscus sabdariffa</name>
    <name type="common">roselle</name>
    <dbReference type="NCBI Taxonomy" id="183260"/>
    <lineage>
        <taxon>Eukaryota</taxon>
        <taxon>Viridiplantae</taxon>
        <taxon>Streptophyta</taxon>
        <taxon>Embryophyta</taxon>
        <taxon>Tracheophyta</taxon>
        <taxon>Spermatophyta</taxon>
        <taxon>Magnoliopsida</taxon>
        <taxon>eudicotyledons</taxon>
        <taxon>Gunneridae</taxon>
        <taxon>Pentapetalae</taxon>
        <taxon>rosids</taxon>
        <taxon>malvids</taxon>
        <taxon>Malvales</taxon>
        <taxon>Malvaceae</taxon>
        <taxon>Malvoideae</taxon>
        <taxon>Hibiscus</taxon>
    </lineage>
</organism>
<sequence>MANFALLFLITCLSSSDRYSFNNGVHRFWLYSTDKPHTPSSQTKPRCEIQIGGYDYSSGVWQFEGEAYIPSGTTATSIMQVFGGSFRATTIMLRVYDDSITVYMSPVVLSNTYN</sequence>
<comment type="caution">
    <text evidence="3">The sequence shown here is derived from an EMBL/GenBank/DDBJ whole genome shotgun (WGS) entry which is preliminary data.</text>
</comment>
<dbReference type="PANTHER" id="PTHR33681:SF4">
    <property type="entry name" value="OS12G0171100 PROTEIN"/>
    <property type="match status" value="1"/>
</dbReference>
<feature type="domain" description="Alginate lyase 2" evidence="2">
    <location>
        <begin position="20"/>
        <end position="105"/>
    </location>
</feature>
<dbReference type="Pfam" id="PF08787">
    <property type="entry name" value="Alginate_lyase2"/>
    <property type="match status" value="1"/>
</dbReference>
<dbReference type="EMBL" id="JBBPBN010000176">
    <property type="protein sequence ID" value="KAK8973823.1"/>
    <property type="molecule type" value="Genomic_DNA"/>
</dbReference>
<gene>
    <name evidence="3" type="ORF">V6N11_032953</name>
</gene>
<reference evidence="3 4" key="1">
    <citation type="journal article" date="2024" name="G3 (Bethesda)">
        <title>Genome assembly of Hibiscus sabdariffa L. provides insights into metabolisms of medicinal natural products.</title>
        <authorList>
            <person name="Kim T."/>
        </authorList>
    </citation>
    <scope>NUCLEOTIDE SEQUENCE [LARGE SCALE GENOMIC DNA]</scope>
    <source>
        <strain evidence="3">TK-2024</strain>
        <tissue evidence="3">Old leaves</tissue>
    </source>
</reference>
<dbReference type="InterPro" id="IPR014895">
    <property type="entry name" value="Alginate_lyase_2"/>
</dbReference>